<accession>A0AAD9IT47</accession>
<feature type="compositionally biased region" description="Polar residues" evidence="1">
    <location>
        <begin position="1"/>
        <end position="10"/>
    </location>
</feature>
<evidence type="ECO:0000313" key="3">
    <source>
        <dbReference type="EMBL" id="KAK2139858.1"/>
    </source>
</evidence>
<feature type="transmembrane region" description="Helical" evidence="2">
    <location>
        <begin position="56"/>
        <end position="82"/>
    </location>
</feature>
<evidence type="ECO:0000313" key="4">
    <source>
        <dbReference type="Proteomes" id="UP001208570"/>
    </source>
</evidence>
<keyword evidence="4" id="KW-1185">Reference proteome</keyword>
<gene>
    <name evidence="3" type="ORF">LSH36_1587g00045</name>
</gene>
<evidence type="ECO:0000256" key="2">
    <source>
        <dbReference type="SAM" id="Phobius"/>
    </source>
</evidence>
<name>A0AAD9IT47_9ANNE</name>
<sequence>MSGSTMDDNCSNSSNSSREFDLHSTDGSCDTCYQPKETSACESNTKQKAKNYVIPFLVLVAVLFISTNTILMTCLVVFVFLFGPISYIAVGVHDARKPTKKVGLDMSTATDRQPMFANHYDSNCILRQTLSSTTQNNQQIDAILIDLLDKLLTEPVSMAQVKQRRDKTLHVWQAVKDVDSCSDLTKIMKVKIMKLAQNTIEVFVKDKPIMDIAIFVLHSGLSLELELFQNVSNKFLRNVLDFCCHDQTECKWRGIEILISSLHDGRTASVYKSSINLTSMLKLILQSVCQSEVKHITLNKFDLYYRWLNAKNDGSIISLPLSLISTKRGNNHQLLIALILGIF</sequence>
<evidence type="ECO:0000256" key="1">
    <source>
        <dbReference type="SAM" id="MobiDB-lite"/>
    </source>
</evidence>
<keyword evidence="2" id="KW-0812">Transmembrane</keyword>
<protein>
    <submittedName>
        <fullName evidence="3">Uncharacterized protein</fullName>
    </submittedName>
</protein>
<keyword evidence="2" id="KW-1133">Transmembrane helix</keyword>
<feature type="region of interest" description="Disordered" evidence="1">
    <location>
        <begin position="1"/>
        <end position="21"/>
    </location>
</feature>
<dbReference type="Proteomes" id="UP001208570">
    <property type="component" value="Unassembled WGS sequence"/>
</dbReference>
<comment type="caution">
    <text evidence="3">The sequence shown here is derived from an EMBL/GenBank/DDBJ whole genome shotgun (WGS) entry which is preliminary data.</text>
</comment>
<proteinExistence type="predicted"/>
<dbReference type="EMBL" id="JAODUP010001585">
    <property type="protein sequence ID" value="KAK2139858.1"/>
    <property type="molecule type" value="Genomic_DNA"/>
</dbReference>
<reference evidence="3" key="1">
    <citation type="journal article" date="2023" name="Mol. Biol. Evol.">
        <title>Third-Generation Sequencing Reveals the Adaptive Role of the Epigenome in Three Deep-Sea Polychaetes.</title>
        <authorList>
            <person name="Perez M."/>
            <person name="Aroh O."/>
            <person name="Sun Y."/>
            <person name="Lan Y."/>
            <person name="Juniper S.K."/>
            <person name="Young C.R."/>
            <person name="Angers B."/>
            <person name="Qian P.Y."/>
        </authorList>
    </citation>
    <scope>NUCLEOTIDE SEQUENCE</scope>
    <source>
        <strain evidence="3">P08H-3</strain>
    </source>
</reference>
<keyword evidence="2" id="KW-0472">Membrane</keyword>
<dbReference type="AlphaFoldDB" id="A0AAD9IT47"/>
<organism evidence="3 4">
    <name type="scientific">Paralvinella palmiformis</name>
    <dbReference type="NCBI Taxonomy" id="53620"/>
    <lineage>
        <taxon>Eukaryota</taxon>
        <taxon>Metazoa</taxon>
        <taxon>Spiralia</taxon>
        <taxon>Lophotrochozoa</taxon>
        <taxon>Annelida</taxon>
        <taxon>Polychaeta</taxon>
        <taxon>Sedentaria</taxon>
        <taxon>Canalipalpata</taxon>
        <taxon>Terebellida</taxon>
        <taxon>Terebelliformia</taxon>
        <taxon>Alvinellidae</taxon>
        <taxon>Paralvinella</taxon>
    </lineage>
</organism>